<organism evidence="1 2">
    <name type="scientific">Planotetraspora mira</name>
    <dbReference type="NCBI Taxonomy" id="58121"/>
    <lineage>
        <taxon>Bacteria</taxon>
        <taxon>Bacillati</taxon>
        <taxon>Actinomycetota</taxon>
        <taxon>Actinomycetes</taxon>
        <taxon>Streptosporangiales</taxon>
        <taxon>Streptosporangiaceae</taxon>
        <taxon>Planotetraspora</taxon>
    </lineage>
</organism>
<protein>
    <submittedName>
        <fullName evidence="1">Uncharacterized protein</fullName>
    </submittedName>
</protein>
<gene>
    <name evidence="1" type="ORF">Pmi06nite_04380</name>
</gene>
<sequence>MAKHLQETGAPKSRTSATLCGAGVHAVEGVRSRTLGRVSAVYQLSNRSTPSRWSMASTPVPHSSMQVWHCERAGHGLDVMLRGLRRVHRTQERLNDGATG</sequence>
<comment type="caution">
    <text evidence="1">The sequence shown here is derived from an EMBL/GenBank/DDBJ whole genome shotgun (WGS) entry which is preliminary data.</text>
</comment>
<reference evidence="1 2" key="1">
    <citation type="submission" date="2021-01" db="EMBL/GenBank/DDBJ databases">
        <title>Whole genome shotgun sequence of Planotetraspora mira NBRC 15435.</title>
        <authorList>
            <person name="Komaki H."/>
            <person name="Tamura T."/>
        </authorList>
    </citation>
    <scope>NUCLEOTIDE SEQUENCE [LARGE SCALE GENOMIC DNA]</scope>
    <source>
        <strain evidence="1 2">NBRC 15435</strain>
    </source>
</reference>
<evidence type="ECO:0000313" key="2">
    <source>
        <dbReference type="Proteomes" id="UP000650628"/>
    </source>
</evidence>
<name>A0A8J3TJV6_9ACTN</name>
<keyword evidence="2" id="KW-1185">Reference proteome</keyword>
<dbReference type="Proteomes" id="UP000650628">
    <property type="component" value="Unassembled WGS sequence"/>
</dbReference>
<evidence type="ECO:0000313" key="1">
    <source>
        <dbReference type="EMBL" id="GII26996.1"/>
    </source>
</evidence>
<dbReference type="EMBL" id="BOOO01000002">
    <property type="protein sequence ID" value="GII26996.1"/>
    <property type="molecule type" value="Genomic_DNA"/>
</dbReference>
<dbReference type="AlphaFoldDB" id="A0A8J3TJV6"/>
<accession>A0A8J3TJV6</accession>
<proteinExistence type="predicted"/>